<accession>A0A1C4BFF9</accession>
<protein>
    <submittedName>
        <fullName evidence="1">Uncharacterized protein</fullName>
    </submittedName>
</protein>
<reference evidence="1 2" key="1">
    <citation type="submission" date="2016-08" db="EMBL/GenBank/DDBJ databases">
        <authorList>
            <person name="Seilhamer J.J."/>
        </authorList>
    </citation>
    <scope>NUCLEOTIDE SEQUENCE [LARGE SCALE GENOMIC DNA]</scope>
    <source>
        <strain evidence="1 2">IEBC_T61001</strain>
    </source>
</reference>
<name>A0A1C4BFF9_BACTU</name>
<proteinExistence type="predicted"/>
<sequence length="16" mass="1886">MNLPKRKMKNPIVSMV</sequence>
<evidence type="ECO:0000313" key="2">
    <source>
        <dbReference type="Proteomes" id="UP000195991"/>
    </source>
</evidence>
<organism evidence="1 2">
    <name type="scientific">Bacillus thuringiensis</name>
    <dbReference type="NCBI Taxonomy" id="1428"/>
    <lineage>
        <taxon>Bacteria</taxon>
        <taxon>Bacillati</taxon>
        <taxon>Bacillota</taxon>
        <taxon>Bacilli</taxon>
        <taxon>Bacillales</taxon>
        <taxon>Bacillaceae</taxon>
        <taxon>Bacillus</taxon>
        <taxon>Bacillus cereus group</taxon>
    </lineage>
</organism>
<gene>
    <name evidence="1" type="ORF">BTT61001_01263</name>
</gene>
<dbReference type="EMBL" id="FMBI01000024">
    <property type="protein sequence ID" value="SCC05607.1"/>
    <property type="molecule type" value="Genomic_DNA"/>
</dbReference>
<dbReference type="Proteomes" id="UP000195991">
    <property type="component" value="Unassembled WGS sequence"/>
</dbReference>
<dbReference type="AlphaFoldDB" id="A0A1C4BFF9"/>
<evidence type="ECO:0000313" key="1">
    <source>
        <dbReference type="EMBL" id="SCC05607.1"/>
    </source>
</evidence>